<dbReference type="PANTHER" id="PTHR30349:SF94">
    <property type="entry name" value="INTEGRASE_RECOMBINASE HI_1414-RELATED"/>
    <property type="match status" value="1"/>
</dbReference>
<dbReference type="InterPro" id="IPR011010">
    <property type="entry name" value="DNA_brk_join_enz"/>
</dbReference>
<reference evidence="4 5" key="1">
    <citation type="submission" date="2015-11" db="EMBL/GenBank/DDBJ databases">
        <title>Exploring the genomic traits of fungus-feeding bacterial genus Collimonas.</title>
        <authorList>
            <person name="Song C."/>
            <person name="Schmidt R."/>
            <person name="de Jager V."/>
            <person name="Krzyzanowska D."/>
            <person name="Jongedijk E."/>
            <person name="Cankar K."/>
            <person name="Beekwilder J."/>
            <person name="van Veen A."/>
            <person name="de Boer W."/>
            <person name="van Veen J.A."/>
            <person name="Garbeva P."/>
        </authorList>
    </citation>
    <scope>NUCLEOTIDE SEQUENCE [LARGE SCALE GENOMIC DNA]</scope>
    <source>
        <strain evidence="4 5">Ter291</strain>
    </source>
</reference>
<evidence type="ECO:0000256" key="2">
    <source>
        <dbReference type="ARBA" id="ARBA00023172"/>
    </source>
</evidence>
<dbReference type="InterPro" id="IPR002104">
    <property type="entry name" value="Integrase_catalytic"/>
</dbReference>
<dbReference type="PANTHER" id="PTHR30349">
    <property type="entry name" value="PHAGE INTEGRASE-RELATED"/>
    <property type="match status" value="1"/>
</dbReference>
<evidence type="ECO:0000259" key="3">
    <source>
        <dbReference type="PROSITE" id="PS51898"/>
    </source>
</evidence>
<dbReference type="InterPro" id="IPR050090">
    <property type="entry name" value="Tyrosine_recombinase_XerCD"/>
</dbReference>
<protein>
    <submittedName>
        <fullName evidence="4">Phage integrase family protein</fullName>
    </submittedName>
</protein>
<dbReference type="RefSeq" id="WP_062112553.1">
    <property type="nucleotide sequence ID" value="NZ_CP013236.1"/>
</dbReference>
<accession>A0ABM5Z2W4</accession>
<gene>
    <name evidence="4" type="ORF">CPter291_1130</name>
</gene>
<dbReference type="PROSITE" id="PS51898">
    <property type="entry name" value="TYR_RECOMBINASE"/>
    <property type="match status" value="1"/>
</dbReference>
<dbReference type="Gene3D" id="1.10.443.10">
    <property type="entry name" value="Intergrase catalytic core"/>
    <property type="match status" value="1"/>
</dbReference>
<dbReference type="InterPro" id="IPR013762">
    <property type="entry name" value="Integrase-like_cat_sf"/>
</dbReference>
<sequence length="335" mass="38419">MASIVKIGVSWRALIRRKGHKGLCKTFQTKAQAEAWARQREAEIDRGEIVAEPGVLRVNEVIQAYRELRDQSRPIADTANEHYMLRRLSDGLGDKRAGALSTQDLVSYCQMRKEEGAGPYTINMELSKLGTVMRYTGSFLKIALPDVTGQARPLLNHLGLIGGGGKRERRPTEDEIAGLLNQLKQPYSDLVRFAIATAMRRGEIVKLCWTDLDSEKKLVLVRDRKDPRKKQGNDQWVPLLGDAWDIVQRQSQDNDRIFPVHEQTVSKYFKEACDELGIPDLHFHDLRHEGTSRLFEEGYEIQQVSLVTGHKDWRHLRRYTNLKPEDLHREKKTAE</sequence>
<dbReference type="EMBL" id="CP013236">
    <property type="protein sequence ID" value="AMP13407.1"/>
    <property type="molecule type" value="Genomic_DNA"/>
</dbReference>
<organism evidence="4 5">
    <name type="scientific">Collimonas pratensis</name>
    <dbReference type="NCBI Taxonomy" id="279113"/>
    <lineage>
        <taxon>Bacteria</taxon>
        <taxon>Pseudomonadati</taxon>
        <taxon>Pseudomonadota</taxon>
        <taxon>Betaproteobacteria</taxon>
        <taxon>Burkholderiales</taxon>
        <taxon>Oxalobacteraceae</taxon>
        <taxon>Collimonas</taxon>
    </lineage>
</organism>
<keyword evidence="5" id="KW-1185">Reference proteome</keyword>
<proteinExistence type="predicted"/>
<dbReference type="SUPFAM" id="SSF56349">
    <property type="entry name" value="DNA breaking-rejoining enzymes"/>
    <property type="match status" value="1"/>
</dbReference>
<evidence type="ECO:0000256" key="1">
    <source>
        <dbReference type="ARBA" id="ARBA00022908"/>
    </source>
</evidence>
<keyword evidence="1" id="KW-0229">DNA integration</keyword>
<dbReference type="Proteomes" id="UP000074914">
    <property type="component" value="Chromosome"/>
</dbReference>
<evidence type="ECO:0000313" key="5">
    <source>
        <dbReference type="Proteomes" id="UP000074914"/>
    </source>
</evidence>
<name>A0ABM5Z2W4_9BURK</name>
<evidence type="ECO:0000313" key="4">
    <source>
        <dbReference type="EMBL" id="AMP13407.1"/>
    </source>
</evidence>
<dbReference type="CDD" id="cd00796">
    <property type="entry name" value="INT_Rci_Hp1_C"/>
    <property type="match status" value="1"/>
</dbReference>
<dbReference type="Pfam" id="PF00589">
    <property type="entry name" value="Phage_integrase"/>
    <property type="match status" value="1"/>
</dbReference>
<feature type="domain" description="Tyr recombinase" evidence="3">
    <location>
        <begin position="166"/>
        <end position="332"/>
    </location>
</feature>
<keyword evidence="2" id="KW-0233">DNA recombination</keyword>